<dbReference type="PROSITE" id="PS51379">
    <property type="entry name" value="4FE4S_FER_2"/>
    <property type="match status" value="3"/>
</dbReference>
<keyword evidence="3" id="KW-0408">Iron</keyword>
<keyword evidence="2" id="KW-0479">Metal-binding</keyword>
<evidence type="ECO:0000256" key="3">
    <source>
        <dbReference type="ARBA" id="ARBA00023004"/>
    </source>
</evidence>
<keyword evidence="1" id="KW-0004">4Fe-4S</keyword>
<accession>A0A0J1JWR4</accession>
<feature type="domain" description="4Fe-4S ferredoxin-type" evidence="5">
    <location>
        <begin position="3"/>
        <end position="32"/>
    </location>
</feature>
<evidence type="ECO:0000256" key="1">
    <source>
        <dbReference type="ARBA" id="ARBA00022485"/>
    </source>
</evidence>
<keyword evidence="4" id="KW-0411">Iron-sulfur</keyword>
<dbReference type="AlphaFoldDB" id="A0A0J1JWR4"/>
<dbReference type="PANTHER" id="PTHR43177">
    <property type="entry name" value="PROTEIN NRFC"/>
    <property type="match status" value="1"/>
</dbReference>
<dbReference type="CDD" id="cd10551">
    <property type="entry name" value="PsrB"/>
    <property type="match status" value="1"/>
</dbReference>
<dbReference type="STRING" id="320778.ABT57_18665"/>
<dbReference type="EMBL" id="LDOU01000020">
    <property type="protein sequence ID" value="KLV06717.1"/>
    <property type="molecule type" value="Genomic_DNA"/>
</dbReference>
<dbReference type="Pfam" id="PF13247">
    <property type="entry name" value="Fer4_11"/>
    <property type="match status" value="2"/>
</dbReference>
<dbReference type="InterPro" id="IPR050954">
    <property type="entry name" value="ET_IronSulfur_Cluster-Binding"/>
</dbReference>
<evidence type="ECO:0000313" key="7">
    <source>
        <dbReference type="Proteomes" id="UP000035909"/>
    </source>
</evidence>
<dbReference type="SUPFAM" id="SSF54862">
    <property type="entry name" value="4Fe-4S ferredoxins"/>
    <property type="match status" value="1"/>
</dbReference>
<evidence type="ECO:0000259" key="5">
    <source>
        <dbReference type="PROSITE" id="PS51379"/>
    </source>
</evidence>
<dbReference type="RefSeq" id="WP_047886783.1">
    <property type="nucleotide sequence ID" value="NZ_LDOU01000020.1"/>
</dbReference>
<dbReference type="PROSITE" id="PS00198">
    <property type="entry name" value="4FE4S_FER_1"/>
    <property type="match status" value="1"/>
</dbReference>
<name>A0A0J1JWR4_9GAMM</name>
<evidence type="ECO:0000256" key="4">
    <source>
        <dbReference type="ARBA" id="ARBA00023014"/>
    </source>
</evidence>
<dbReference type="OrthoDB" id="9779457at2"/>
<organism evidence="6 7">
    <name type="scientific">Photobacterium ganghwense</name>
    <dbReference type="NCBI Taxonomy" id="320778"/>
    <lineage>
        <taxon>Bacteria</taxon>
        <taxon>Pseudomonadati</taxon>
        <taxon>Pseudomonadota</taxon>
        <taxon>Gammaproteobacteria</taxon>
        <taxon>Vibrionales</taxon>
        <taxon>Vibrionaceae</taxon>
        <taxon>Photobacterium</taxon>
    </lineage>
</organism>
<reference evidence="6 7" key="1">
    <citation type="submission" date="2015-05" db="EMBL/GenBank/DDBJ databases">
        <title>Photobacterium galathea sp. nov.</title>
        <authorList>
            <person name="Machado H."/>
            <person name="Gram L."/>
        </authorList>
    </citation>
    <scope>NUCLEOTIDE SEQUENCE [LARGE SCALE GENOMIC DNA]</scope>
    <source>
        <strain evidence="6 7">DSM 22954</strain>
    </source>
</reference>
<feature type="domain" description="4Fe-4S ferredoxin-type" evidence="5">
    <location>
        <begin position="48"/>
        <end position="79"/>
    </location>
</feature>
<evidence type="ECO:0000313" key="6">
    <source>
        <dbReference type="EMBL" id="KLV06717.1"/>
    </source>
</evidence>
<dbReference type="InterPro" id="IPR017896">
    <property type="entry name" value="4Fe4S_Fe-S-bd"/>
</dbReference>
<protein>
    <submittedName>
        <fullName evidence="6">4Fe-4S ferredoxin</fullName>
    </submittedName>
</protein>
<dbReference type="PATRIC" id="fig|320778.3.peg.4056"/>
<dbReference type="GO" id="GO:0046872">
    <property type="term" value="F:metal ion binding"/>
    <property type="evidence" value="ECO:0007669"/>
    <property type="project" value="UniProtKB-KW"/>
</dbReference>
<feature type="domain" description="4Fe-4S ferredoxin-type" evidence="5">
    <location>
        <begin position="80"/>
        <end position="109"/>
    </location>
</feature>
<dbReference type="InterPro" id="IPR017900">
    <property type="entry name" value="4Fe4S_Fe_S_CS"/>
</dbReference>
<gene>
    <name evidence="6" type="ORF">ABT57_18665</name>
</gene>
<comment type="caution">
    <text evidence="6">The sequence shown here is derived from an EMBL/GenBank/DDBJ whole genome shotgun (WGS) entry which is preliminary data.</text>
</comment>
<sequence length="232" mass="25482">MKYGMVIDQQKCVGCTGCVLACKAENHTPETINWCDKIIRQGGKYPNIEFEYISTMCNHCDDAPCVKGCPTQAMHKAEGGLTLHDPDKCIGCKACMVNCPYGVISFNWEKPHQRWKSDIPVVQGGFTGQSMLEATGGTGSPQSNPESANIYPSMRSRGTVEKCTFCAHRLKEGLNPACVDACPSGARVVGDLDDPNSEVSVLIKKYNGQPLRAELGTQAKVFYIRRYTPQRH</sequence>
<proteinExistence type="predicted"/>
<dbReference type="Proteomes" id="UP000035909">
    <property type="component" value="Unassembled WGS sequence"/>
</dbReference>
<dbReference type="GO" id="GO:0051539">
    <property type="term" value="F:4 iron, 4 sulfur cluster binding"/>
    <property type="evidence" value="ECO:0007669"/>
    <property type="project" value="UniProtKB-KW"/>
</dbReference>
<dbReference type="PANTHER" id="PTHR43177:SF3">
    <property type="entry name" value="PROTEIN NRFC HOMOLOG"/>
    <property type="match status" value="1"/>
</dbReference>
<dbReference type="Gene3D" id="3.30.70.20">
    <property type="match status" value="4"/>
</dbReference>
<evidence type="ECO:0000256" key="2">
    <source>
        <dbReference type="ARBA" id="ARBA00022723"/>
    </source>
</evidence>
<keyword evidence="7" id="KW-1185">Reference proteome</keyword>